<evidence type="ECO:0000256" key="6">
    <source>
        <dbReference type="ARBA" id="ARBA00023242"/>
    </source>
</evidence>
<evidence type="ECO:0000256" key="4">
    <source>
        <dbReference type="ARBA" id="ARBA00023159"/>
    </source>
</evidence>
<accession>A0A9N9C5I1</accession>
<feature type="compositionally biased region" description="Basic residues" evidence="8">
    <location>
        <begin position="17"/>
        <end position="28"/>
    </location>
</feature>
<evidence type="ECO:0000256" key="1">
    <source>
        <dbReference type="ARBA" id="ARBA00004123"/>
    </source>
</evidence>
<evidence type="ECO:0000256" key="7">
    <source>
        <dbReference type="ARBA" id="ARBA00038129"/>
    </source>
</evidence>
<comment type="subcellular location">
    <subcellularLocation>
        <location evidence="1">Nucleus</location>
    </subcellularLocation>
</comment>
<dbReference type="GO" id="GO:0001228">
    <property type="term" value="F:DNA-binding transcription activator activity, RNA polymerase II-specific"/>
    <property type="evidence" value="ECO:0007669"/>
    <property type="project" value="TreeGrafter"/>
</dbReference>
<dbReference type="AlphaFoldDB" id="A0A9N9C5I1"/>
<dbReference type="Pfam" id="PF00125">
    <property type="entry name" value="Histone"/>
    <property type="match status" value="1"/>
</dbReference>
<organism evidence="10 11">
    <name type="scientific">Paraglomus brasilianum</name>
    <dbReference type="NCBI Taxonomy" id="144538"/>
    <lineage>
        <taxon>Eukaryota</taxon>
        <taxon>Fungi</taxon>
        <taxon>Fungi incertae sedis</taxon>
        <taxon>Mucoromycota</taxon>
        <taxon>Glomeromycotina</taxon>
        <taxon>Glomeromycetes</taxon>
        <taxon>Paraglomerales</taxon>
        <taxon>Paraglomeraceae</taxon>
        <taxon>Paraglomus</taxon>
    </lineage>
</organism>
<evidence type="ECO:0000256" key="5">
    <source>
        <dbReference type="ARBA" id="ARBA00023163"/>
    </source>
</evidence>
<dbReference type="PANTHER" id="PTHR10252:SF8">
    <property type="entry name" value="NUCLEAR TRANSCRIPTION FACTOR Y SUBUNIT GAMMA"/>
    <property type="match status" value="1"/>
</dbReference>
<proteinExistence type="inferred from homology"/>
<evidence type="ECO:0000256" key="3">
    <source>
        <dbReference type="ARBA" id="ARBA00023125"/>
    </source>
</evidence>
<dbReference type="InterPro" id="IPR009072">
    <property type="entry name" value="Histone-fold"/>
</dbReference>
<protein>
    <submittedName>
        <fullName evidence="10">5573_t:CDS:1</fullName>
    </submittedName>
</protein>
<dbReference type="CDD" id="cd22908">
    <property type="entry name" value="HFD_NFYC-like"/>
    <property type="match status" value="1"/>
</dbReference>
<reference evidence="10" key="1">
    <citation type="submission" date="2021-06" db="EMBL/GenBank/DDBJ databases">
        <authorList>
            <person name="Kallberg Y."/>
            <person name="Tangrot J."/>
            <person name="Rosling A."/>
        </authorList>
    </citation>
    <scope>NUCLEOTIDE SEQUENCE</scope>
    <source>
        <strain evidence="10">BR232B</strain>
    </source>
</reference>
<dbReference type="GO" id="GO:0000978">
    <property type="term" value="F:RNA polymerase II cis-regulatory region sequence-specific DNA binding"/>
    <property type="evidence" value="ECO:0007669"/>
    <property type="project" value="TreeGrafter"/>
</dbReference>
<comment type="similarity">
    <text evidence="7">Belongs to the NFYC/HAP5 subunit family.</text>
</comment>
<dbReference type="Proteomes" id="UP000789739">
    <property type="component" value="Unassembled WGS sequence"/>
</dbReference>
<keyword evidence="3" id="KW-0238">DNA-binding</keyword>
<keyword evidence="2" id="KW-0805">Transcription regulation</keyword>
<dbReference type="InterPro" id="IPR007125">
    <property type="entry name" value="H2A/H2B/H3"/>
</dbReference>
<dbReference type="SUPFAM" id="SSF47113">
    <property type="entry name" value="Histone-fold"/>
    <property type="match status" value="1"/>
</dbReference>
<comment type="caution">
    <text evidence="10">The sequence shown here is derived from an EMBL/GenBank/DDBJ whole genome shotgun (WGS) entry which is preliminary data.</text>
</comment>
<feature type="region of interest" description="Disordered" evidence="8">
    <location>
        <begin position="317"/>
        <end position="341"/>
    </location>
</feature>
<dbReference type="EMBL" id="CAJVPI010001059">
    <property type="protein sequence ID" value="CAG8592071.1"/>
    <property type="molecule type" value="Genomic_DNA"/>
</dbReference>
<sequence>MDQQSDLPHYQQDYPPRHVHHPHIHPQHRQQLLPPQPPQQSANSMQLQQMQPHIHQQPMMVDHSPHLALNPTPSASIPPFSFHGGSSNQNHNVVLDKFWHKQLTDIANLDHDFKNHPLPLARIKKVMKVDEDVKMISSEAPVIFAKACYIFIIELTIRAWLNAEESKRRTLQRSDIGNGIKKVDMFDFLVDIIPRDDKPIKNEKSDHPSHYPYGYGVPHHQFSGPMSEDQKLAVDSQVIPYQQHPSISPSIRYAEPSGHPSLPMPNILPHVAPEQSSSSPGYMQGYYAQNAGDSGFIPENQVKYETTRGSEWYTHGQSTQHAFDGDNNNAYEQSFGGMQRN</sequence>
<dbReference type="Gene3D" id="1.10.20.10">
    <property type="entry name" value="Histone, subunit A"/>
    <property type="match status" value="1"/>
</dbReference>
<feature type="region of interest" description="Disordered" evidence="8">
    <location>
        <begin position="1"/>
        <end position="48"/>
    </location>
</feature>
<keyword evidence="11" id="KW-1185">Reference proteome</keyword>
<name>A0A9N9C5I1_9GLOM</name>
<evidence type="ECO:0000256" key="2">
    <source>
        <dbReference type="ARBA" id="ARBA00023015"/>
    </source>
</evidence>
<evidence type="ECO:0000259" key="9">
    <source>
        <dbReference type="Pfam" id="PF00125"/>
    </source>
</evidence>
<feature type="domain" description="Core Histone H2A/H2B/H3" evidence="9">
    <location>
        <begin position="111"/>
        <end position="176"/>
    </location>
</feature>
<dbReference type="OrthoDB" id="1272441at2759"/>
<evidence type="ECO:0000313" key="11">
    <source>
        <dbReference type="Proteomes" id="UP000789739"/>
    </source>
</evidence>
<dbReference type="PANTHER" id="PTHR10252">
    <property type="entry name" value="HISTONE-LIKE TRANSCRIPTION FACTOR CCAAT-RELATED"/>
    <property type="match status" value="1"/>
</dbReference>
<gene>
    <name evidence="10" type="ORF">PBRASI_LOCUS7177</name>
</gene>
<keyword evidence="6" id="KW-0539">Nucleus</keyword>
<keyword evidence="4" id="KW-0010">Activator</keyword>
<keyword evidence="5" id="KW-0804">Transcription</keyword>
<dbReference type="FunFam" id="1.10.20.10:FF:000006">
    <property type="entry name" value="Nuclear transcription factor Y subunit gamma"/>
    <property type="match status" value="1"/>
</dbReference>
<evidence type="ECO:0000256" key="8">
    <source>
        <dbReference type="SAM" id="MobiDB-lite"/>
    </source>
</evidence>
<dbReference type="GO" id="GO:0046982">
    <property type="term" value="F:protein heterodimerization activity"/>
    <property type="evidence" value="ECO:0007669"/>
    <property type="project" value="InterPro"/>
</dbReference>
<dbReference type="GO" id="GO:0016602">
    <property type="term" value="C:CCAAT-binding factor complex"/>
    <property type="evidence" value="ECO:0007669"/>
    <property type="project" value="TreeGrafter"/>
</dbReference>
<evidence type="ECO:0000313" key="10">
    <source>
        <dbReference type="EMBL" id="CAG8592071.1"/>
    </source>
</evidence>
<feature type="compositionally biased region" description="Polar residues" evidence="8">
    <location>
        <begin position="317"/>
        <end position="332"/>
    </location>
</feature>
<dbReference type="InterPro" id="IPR050568">
    <property type="entry name" value="Transcr_DNA_Rep_Reg"/>
</dbReference>